<protein>
    <submittedName>
        <fullName evidence="3">Uncharacterized protein</fullName>
    </submittedName>
</protein>
<dbReference type="PANTHER" id="PTHR31985:SF259">
    <property type="entry name" value="DEHYDRATION-RESPONSIVE ELEMENT-BINDING PROTEIN 3"/>
    <property type="match status" value="1"/>
</dbReference>
<keyword evidence="4" id="KW-1185">Reference proteome</keyword>
<dbReference type="Proteomes" id="UP001459277">
    <property type="component" value="Unassembled WGS sequence"/>
</dbReference>
<evidence type="ECO:0000313" key="3">
    <source>
        <dbReference type="EMBL" id="KAK9999216.1"/>
    </source>
</evidence>
<feature type="region of interest" description="Disordered" evidence="2">
    <location>
        <begin position="60"/>
        <end position="86"/>
    </location>
</feature>
<gene>
    <name evidence="3" type="ORF">SO802_018819</name>
</gene>
<reference evidence="3 4" key="1">
    <citation type="submission" date="2024-01" db="EMBL/GenBank/DDBJ databases">
        <title>A telomere-to-telomere, gap-free genome of sweet tea (Lithocarpus litseifolius).</title>
        <authorList>
            <person name="Zhou J."/>
        </authorList>
    </citation>
    <scope>NUCLEOTIDE SEQUENCE [LARGE SCALE GENOMIC DNA]</scope>
    <source>
        <strain evidence="3">Zhou-2022a</strain>
        <tissue evidence="3">Leaf</tissue>
    </source>
</reference>
<name>A0AAW2CMD3_9ROSI</name>
<dbReference type="AlphaFoldDB" id="A0AAW2CMD3"/>
<dbReference type="EMBL" id="JAZDWU010000006">
    <property type="protein sequence ID" value="KAK9999216.1"/>
    <property type="molecule type" value="Genomic_DNA"/>
</dbReference>
<evidence type="ECO:0000313" key="4">
    <source>
        <dbReference type="Proteomes" id="UP001459277"/>
    </source>
</evidence>
<comment type="caution">
    <text evidence="3">The sequence shown here is derived from an EMBL/GenBank/DDBJ whole genome shotgun (WGS) entry which is preliminary data.</text>
</comment>
<dbReference type="PANTHER" id="PTHR31985">
    <property type="entry name" value="ETHYLENE-RESPONSIVE TRANSCRIPTION FACTOR ERF042-RELATED"/>
    <property type="match status" value="1"/>
</dbReference>
<accession>A0AAW2CMD3</accession>
<feature type="compositionally biased region" description="Basic residues" evidence="2">
    <location>
        <begin position="69"/>
        <end position="86"/>
    </location>
</feature>
<sequence length="86" mass="9319">MAAQAHNLAALSIKGNSAILNFPELARSLPQPASNSPRDVQAAASKAATMVDFNIPKTKTLLSSSSSSSRHHHRRRHHPCHQRVTC</sequence>
<evidence type="ECO:0000256" key="1">
    <source>
        <dbReference type="ARBA" id="ARBA00024343"/>
    </source>
</evidence>
<organism evidence="3 4">
    <name type="scientific">Lithocarpus litseifolius</name>
    <dbReference type="NCBI Taxonomy" id="425828"/>
    <lineage>
        <taxon>Eukaryota</taxon>
        <taxon>Viridiplantae</taxon>
        <taxon>Streptophyta</taxon>
        <taxon>Embryophyta</taxon>
        <taxon>Tracheophyta</taxon>
        <taxon>Spermatophyta</taxon>
        <taxon>Magnoliopsida</taxon>
        <taxon>eudicotyledons</taxon>
        <taxon>Gunneridae</taxon>
        <taxon>Pentapetalae</taxon>
        <taxon>rosids</taxon>
        <taxon>fabids</taxon>
        <taxon>Fagales</taxon>
        <taxon>Fagaceae</taxon>
        <taxon>Lithocarpus</taxon>
    </lineage>
</organism>
<comment type="similarity">
    <text evidence="1">Belongs to the AP2/ERF transcription factor family. ERF subfamily.</text>
</comment>
<dbReference type="InterPro" id="IPR051032">
    <property type="entry name" value="AP2/ERF_TF_ERF_subfamily"/>
</dbReference>
<proteinExistence type="inferred from homology"/>
<evidence type="ECO:0000256" key="2">
    <source>
        <dbReference type="SAM" id="MobiDB-lite"/>
    </source>
</evidence>